<evidence type="ECO:0000256" key="9">
    <source>
        <dbReference type="PROSITE-ProRule" id="PRU01143"/>
    </source>
</evidence>
<dbReference type="GO" id="GO:0008270">
    <property type="term" value="F:zinc ion binding"/>
    <property type="evidence" value="ECO:0007669"/>
    <property type="project" value="UniProtKB-KW"/>
</dbReference>
<dbReference type="RefSeq" id="XP_034092316.1">
    <property type="nucleotide sequence ID" value="XM_034236425.1"/>
</dbReference>
<evidence type="ECO:0000259" key="12">
    <source>
        <dbReference type="Pfam" id="PF17772"/>
    </source>
</evidence>
<evidence type="ECO:0000256" key="3">
    <source>
        <dbReference type="ARBA" id="ARBA00022771"/>
    </source>
</evidence>
<dbReference type="GO" id="GO:0006357">
    <property type="term" value="P:regulation of transcription by RNA polymerase II"/>
    <property type="evidence" value="ECO:0007669"/>
    <property type="project" value="TreeGrafter"/>
</dbReference>
<sequence length="373" mass="42108">MPRRKRTAGSSSDGTEDSDFSADLEHAEALGSAHRRSSTRLTRASLRLSRSSQDSCVSPAAVRSEEDSASVFSSGRRVTRSQQGATHTTAKKYPLRQSRSSGSDTEANDLKQDETPPRTPTGNAPSSESDLEVSSHSNDLLVSQEEDERLAKELSLKEAAAHDLSHRPKRRRFHESYNFNMKCPTPGCNSLGHLTGRHERHFSISGCPLYHNLSADECKGKASTRDKQAEERTLSHRQDENRHSTRSQAPSDRQLRYKEKVTELRRKRNPSINKEQKDKQGDHRQSLGSSREPLLENITSEYDLELFRKAQARASEDLSAQPPLQPQEESDIFLEKLRLSGQVSEGNNMIKTIVFGRYELDTWYHSPYPEEYA</sequence>
<dbReference type="PANTHER" id="PTHR10615">
    <property type="entry name" value="HISTONE ACETYLTRANSFERASE"/>
    <property type="match status" value="1"/>
</dbReference>
<dbReference type="AlphaFoldDB" id="A0A6P8VNR7"/>
<feature type="compositionally biased region" description="Basic and acidic residues" evidence="11">
    <location>
        <begin position="274"/>
        <end position="285"/>
    </location>
</feature>
<dbReference type="Gene3D" id="4.10.320.30">
    <property type="match status" value="1"/>
</dbReference>
<keyword evidence="6" id="KW-0805">Transcription regulation</keyword>
<dbReference type="GO" id="GO:0036409">
    <property type="term" value="C:histone H3-K14 acetyltransferase complex"/>
    <property type="evidence" value="ECO:0007669"/>
    <property type="project" value="TreeGrafter"/>
</dbReference>
<evidence type="ECO:0000256" key="2">
    <source>
        <dbReference type="ARBA" id="ARBA00022723"/>
    </source>
</evidence>
<comment type="catalytic activity">
    <reaction evidence="10">
        <text>L-lysyl-[protein] + acetyl-CoA = N(6)-acetyl-L-lysyl-[protein] + CoA + H(+)</text>
        <dbReference type="Rhea" id="RHEA:45948"/>
        <dbReference type="Rhea" id="RHEA-COMP:9752"/>
        <dbReference type="Rhea" id="RHEA-COMP:10731"/>
        <dbReference type="ChEBI" id="CHEBI:15378"/>
        <dbReference type="ChEBI" id="CHEBI:29969"/>
        <dbReference type="ChEBI" id="CHEBI:57287"/>
        <dbReference type="ChEBI" id="CHEBI:57288"/>
        <dbReference type="ChEBI" id="CHEBI:61930"/>
        <dbReference type="EC" id="2.3.1.48"/>
    </reaction>
</comment>
<comment type="similarity">
    <text evidence="10">Belongs to the MYST (SAS/MOZ) family.</text>
</comment>
<dbReference type="InterPro" id="IPR050603">
    <property type="entry name" value="MYST_HAT"/>
</dbReference>
<keyword evidence="2" id="KW-0479">Metal-binding</keyword>
<name>A0A6P8VNR7_GYMAC</name>
<evidence type="ECO:0000256" key="6">
    <source>
        <dbReference type="ARBA" id="ARBA00023015"/>
    </source>
</evidence>
<evidence type="ECO:0000313" key="13">
    <source>
        <dbReference type="Proteomes" id="UP000515161"/>
    </source>
</evidence>
<keyword evidence="7" id="KW-0804">Transcription</keyword>
<dbReference type="InParanoid" id="A0A6P8VNR7"/>
<organism evidence="13 14">
    <name type="scientific">Gymnodraco acuticeps</name>
    <name type="common">Antarctic dragonfish</name>
    <dbReference type="NCBI Taxonomy" id="8218"/>
    <lineage>
        <taxon>Eukaryota</taxon>
        <taxon>Metazoa</taxon>
        <taxon>Chordata</taxon>
        <taxon>Craniata</taxon>
        <taxon>Vertebrata</taxon>
        <taxon>Euteleostomi</taxon>
        <taxon>Actinopterygii</taxon>
        <taxon>Neopterygii</taxon>
        <taxon>Teleostei</taxon>
        <taxon>Neoteleostei</taxon>
        <taxon>Acanthomorphata</taxon>
        <taxon>Eupercaria</taxon>
        <taxon>Perciformes</taxon>
        <taxon>Notothenioidei</taxon>
        <taxon>Bathydraconidae</taxon>
        <taxon>Gymnodraco</taxon>
    </lineage>
</organism>
<dbReference type="GO" id="GO:0003712">
    <property type="term" value="F:transcription coregulator activity"/>
    <property type="evidence" value="ECO:0007669"/>
    <property type="project" value="TreeGrafter"/>
</dbReference>
<proteinExistence type="inferred from homology"/>
<evidence type="ECO:0000256" key="5">
    <source>
        <dbReference type="ARBA" id="ARBA00022853"/>
    </source>
</evidence>
<evidence type="ECO:0000256" key="7">
    <source>
        <dbReference type="ARBA" id="ARBA00023163"/>
    </source>
</evidence>
<feature type="region of interest" description="Disordered" evidence="11">
    <location>
        <begin position="218"/>
        <end position="295"/>
    </location>
</feature>
<dbReference type="Pfam" id="PF17772">
    <property type="entry name" value="zf-MYST"/>
    <property type="match status" value="1"/>
</dbReference>
<dbReference type="SUPFAM" id="SSF103637">
    <property type="entry name" value="CCHHC domain"/>
    <property type="match status" value="1"/>
</dbReference>
<dbReference type="InterPro" id="IPR002515">
    <property type="entry name" value="Znf_C2H2C"/>
</dbReference>
<evidence type="ECO:0000256" key="11">
    <source>
        <dbReference type="SAM" id="MobiDB-lite"/>
    </source>
</evidence>
<evidence type="ECO:0000256" key="10">
    <source>
        <dbReference type="RuleBase" id="RU361211"/>
    </source>
</evidence>
<keyword evidence="13" id="KW-1185">Reference proteome</keyword>
<feature type="compositionally biased region" description="Low complexity" evidence="11">
    <location>
        <begin position="39"/>
        <end position="52"/>
    </location>
</feature>
<dbReference type="FunFam" id="4.10.320.30:FF:000002">
    <property type="entry name" value="Histone acetyltransferase"/>
    <property type="match status" value="1"/>
</dbReference>
<dbReference type="GeneID" id="117559735"/>
<protein>
    <recommendedName>
        <fullName evidence="10">Histone acetyltransferase</fullName>
        <ecNumber evidence="10">2.3.1.48</ecNumber>
    </recommendedName>
</protein>
<reference evidence="14" key="1">
    <citation type="submission" date="2025-08" db="UniProtKB">
        <authorList>
            <consortium name="RefSeq"/>
        </authorList>
    </citation>
    <scope>IDENTIFICATION</scope>
</reference>
<evidence type="ECO:0000256" key="4">
    <source>
        <dbReference type="ARBA" id="ARBA00022833"/>
    </source>
</evidence>
<evidence type="ECO:0000256" key="8">
    <source>
        <dbReference type="ARBA" id="ARBA00023242"/>
    </source>
</evidence>
<keyword evidence="3 9" id="KW-0863">Zinc-finger</keyword>
<gene>
    <name evidence="14" type="primary">LOC117559735</name>
</gene>
<accession>A0A6P8VNR7</accession>
<feature type="non-terminal residue" evidence="14">
    <location>
        <position position="373"/>
    </location>
</feature>
<dbReference type="GO" id="GO:0003682">
    <property type="term" value="F:chromatin binding"/>
    <property type="evidence" value="ECO:0007669"/>
    <property type="project" value="TreeGrafter"/>
</dbReference>
<dbReference type="OrthoDB" id="787137at2759"/>
<dbReference type="PANTHER" id="PTHR10615:SF161">
    <property type="entry name" value="HISTONE ACETYLTRANSFERASE KAT7"/>
    <property type="match status" value="1"/>
</dbReference>
<evidence type="ECO:0000256" key="1">
    <source>
        <dbReference type="ARBA" id="ARBA00004123"/>
    </source>
</evidence>
<dbReference type="Pfam" id="PF01530">
    <property type="entry name" value="zf-C2HC"/>
    <property type="match status" value="1"/>
</dbReference>
<dbReference type="Gene3D" id="3.30.60.60">
    <property type="entry name" value="N-acetyl transferase-like"/>
    <property type="match status" value="1"/>
</dbReference>
<dbReference type="InterPro" id="IPR036060">
    <property type="entry name" value="Znf_C2H2C_sf"/>
</dbReference>
<feature type="compositionally biased region" description="Basic and acidic residues" evidence="11">
    <location>
        <begin position="218"/>
        <end position="243"/>
    </location>
</feature>
<dbReference type="KEGG" id="gacu:117559735"/>
<feature type="compositionally biased region" description="Low complexity" evidence="11">
    <location>
        <begin position="126"/>
        <end position="137"/>
    </location>
</feature>
<dbReference type="GO" id="GO:0010485">
    <property type="term" value="F:histone H4 acetyltransferase activity"/>
    <property type="evidence" value="ECO:0007669"/>
    <property type="project" value="TreeGrafter"/>
</dbReference>
<feature type="region of interest" description="Disordered" evidence="11">
    <location>
        <begin position="1"/>
        <end position="150"/>
    </location>
</feature>
<dbReference type="GO" id="GO:0010484">
    <property type="term" value="F:histone H3 acetyltransferase activity"/>
    <property type="evidence" value="ECO:0007669"/>
    <property type="project" value="TreeGrafter"/>
</dbReference>
<dbReference type="EC" id="2.3.1.48" evidence="10"/>
<keyword evidence="8 10" id="KW-0539">Nucleus</keyword>
<feature type="domain" description="MYST zinc finger" evidence="12">
    <location>
        <begin position="350"/>
        <end position="372"/>
    </location>
</feature>
<evidence type="ECO:0000313" key="14">
    <source>
        <dbReference type="RefSeq" id="XP_034092316.1"/>
    </source>
</evidence>
<comment type="subcellular location">
    <subcellularLocation>
        <location evidence="1 10">Nucleus</location>
    </subcellularLocation>
</comment>
<feature type="compositionally biased region" description="Basic and acidic residues" evidence="11">
    <location>
        <begin position="253"/>
        <end position="264"/>
    </location>
</feature>
<dbReference type="InterPro" id="IPR040706">
    <property type="entry name" value="Zf-MYST"/>
</dbReference>
<keyword evidence="4" id="KW-0862">Zinc</keyword>
<dbReference type="PROSITE" id="PS51802">
    <property type="entry name" value="ZF_CCHHC"/>
    <property type="match status" value="1"/>
</dbReference>
<dbReference type="Proteomes" id="UP000515161">
    <property type="component" value="Unplaced"/>
</dbReference>
<keyword evidence="5" id="KW-0156">Chromatin regulator</keyword>